<reference evidence="4" key="1">
    <citation type="submission" date="2024-06" db="EMBL/GenBank/DDBJ databases">
        <title>Draft Genome Sequence of Deinococcus sonorensis Type Strain KR-87, a Biofilm Producing Representative of the Genus Deinococcus.</title>
        <authorList>
            <person name="Boren L.S."/>
            <person name="Grosso R.A."/>
            <person name="Hugenberg-Cox A.N."/>
            <person name="Hill J.T.E."/>
            <person name="Albert C.M."/>
            <person name="Tuohy J.M."/>
        </authorList>
    </citation>
    <scope>NUCLEOTIDE SEQUENCE</scope>
    <source>
        <strain evidence="4">KR-87</strain>
        <plasmid evidence="4">pDson03</plasmid>
    </source>
</reference>
<dbReference type="PROSITE" id="PS00552">
    <property type="entry name" value="HTH_MERR_1"/>
    <property type="match status" value="1"/>
</dbReference>
<evidence type="ECO:0000256" key="1">
    <source>
        <dbReference type="ARBA" id="ARBA00023125"/>
    </source>
</evidence>
<dbReference type="KEGG" id="dsc:ABOD76_04300"/>
<feature type="region of interest" description="Disordered" evidence="2">
    <location>
        <begin position="14"/>
        <end position="49"/>
    </location>
</feature>
<dbReference type="RefSeq" id="WP_350241778.1">
    <property type="nucleotide sequence ID" value="NZ_CP158298.1"/>
</dbReference>
<dbReference type="Gene3D" id="1.10.1660.10">
    <property type="match status" value="1"/>
</dbReference>
<organism evidence="4">
    <name type="scientific">Deinococcus sonorensis KR-87</name>
    <dbReference type="NCBI Taxonomy" id="694439"/>
    <lineage>
        <taxon>Bacteria</taxon>
        <taxon>Thermotogati</taxon>
        <taxon>Deinococcota</taxon>
        <taxon>Deinococci</taxon>
        <taxon>Deinococcales</taxon>
        <taxon>Deinococcaceae</taxon>
        <taxon>Deinococcus</taxon>
    </lineage>
</organism>
<dbReference type="SMART" id="SM00871">
    <property type="entry name" value="AraC_E_bind"/>
    <property type="match status" value="1"/>
</dbReference>
<feature type="compositionally biased region" description="Basic and acidic residues" evidence="2">
    <location>
        <begin position="40"/>
        <end position="49"/>
    </location>
</feature>
<proteinExistence type="predicted"/>
<evidence type="ECO:0000313" key="4">
    <source>
        <dbReference type="EMBL" id="XBV83916.1"/>
    </source>
</evidence>
<dbReference type="PANTHER" id="PTHR30204:SF97">
    <property type="entry name" value="MERR FAMILY REGULATORY PROTEIN"/>
    <property type="match status" value="1"/>
</dbReference>
<name>A0AAU7U5J2_9DEIO</name>
<dbReference type="InterPro" id="IPR010499">
    <property type="entry name" value="AraC_E-bd"/>
</dbReference>
<feature type="compositionally biased region" description="Low complexity" evidence="2">
    <location>
        <begin position="14"/>
        <end position="27"/>
    </location>
</feature>
<dbReference type="GO" id="GO:0003700">
    <property type="term" value="F:DNA-binding transcription factor activity"/>
    <property type="evidence" value="ECO:0007669"/>
    <property type="project" value="InterPro"/>
</dbReference>
<protein>
    <submittedName>
        <fullName evidence="4">MerR family transcriptional regulator</fullName>
    </submittedName>
</protein>
<dbReference type="SUPFAM" id="SSF46955">
    <property type="entry name" value="Putative DNA-binding domain"/>
    <property type="match status" value="1"/>
</dbReference>
<dbReference type="PROSITE" id="PS50937">
    <property type="entry name" value="HTH_MERR_2"/>
    <property type="match status" value="1"/>
</dbReference>
<dbReference type="Pfam" id="PF06445">
    <property type="entry name" value="GyrI-like"/>
    <property type="match status" value="1"/>
</dbReference>
<keyword evidence="1" id="KW-0238">DNA-binding</keyword>
<keyword evidence="4" id="KW-0614">Plasmid</keyword>
<dbReference type="InterPro" id="IPR000551">
    <property type="entry name" value="MerR-type_HTH_dom"/>
</dbReference>
<accession>A0AAU7U5J2</accession>
<dbReference type="InterPro" id="IPR047057">
    <property type="entry name" value="MerR_fam"/>
</dbReference>
<dbReference type="PANTHER" id="PTHR30204">
    <property type="entry name" value="REDOX-CYCLING DRUG-SENSING TRANSCRIPTIONAL ACTIVATOR SOXR"/>
    <property type="match status" value="1"/>
</dbReference>
<dbReference type="SMART" id="SM00422">
    <property type="entry name" value="HTH_MERR"/>
    <property type="match status" value="1"/>
</dbReference>
<evidence type="ECO:0000259" key="3">
    <source>
        <dbReference type="PROSITE" id="PS50937"/>
    </source>
</evidence>
<dbReference type="Gene3D" id="3.20.80.10">
    <property type="entry name" value="Regulatory factor, effector binding domain"/>
    <property type="match status" value="1"/>
</dbReference>
<gene>
    <name evidence="4" type="ORF">ABOD76_04300</name>
</gene>
<dbReference type="AlphaFoldDB" id="A0AAU7U5J2"/>
<sequence length="428" mass="47958">MILEDWPRLLKDAAVPARPSSPRAAQPGHAATEAQPVRAAGHDQVPDAAHHPRVRATVQVVAQAHEAAVGNGCAQMIELTAAAVQIADNDGRRGSWRRHPEFHARTGGLGPRTFSLKRMALYDLMELEPLMAENPTPGLTAPQVPGRHLTFLQLERLAWQRMRGRLIISRFAVLTGLSSTTLRYYDEIDLLRPAAVDGQTGYRYYGVAQIELAVRIRRWRELGLPLDDIRIMIQRPAEAPEVLARHAKRLSDEIEDRQHSLRTVRAYLKEEAMNYRIEHLPARQTLSIRARLQPPHYEVIPEALKDVTTYAKARGYQLERPSFFVHDTHDTGEGSLVEVHLPVVGTVEGHGRIEVRTFEGGLAFIGRFVGSYDKTGAAYAVVVEEAMRRDLRINGVTAEFYVKSVPDTPNPEAYETDIAFFLDTESPQ</sequence>
<feature type="domain" description="HTH merR-type" evidence="3">
    <location>
        <begin position="165"/>
        <end position="235"/>
    </location>
</feature>
<dbReference type="InterPro" id="IPR009061">
    <property type="entry name" value="DNA-bd_dom_put_sf"/>
</dbReference>
<geneLocation type="plasmid" evidence="4">
    <name>pDson03</name>
</geneLocation>
<evidence type="ECO:0000256" key="2">
    <source>
        <dbReference type="SAM" id="MobiDB-lite"/>
    </source>
</evidence>
<dbReference type="SUPFAM" id="SSF55136">
    <property type="entry name" value="Probable bacterial effector-binding domain"/>
    <property type="match status" value="1"/>
</dbReference>
<dbReference type="InterPro" id="IPR029442">
    <property type="entry name" value="GyrI-like"/>
</dbReference>
<dbReference type="Pfam" id="PF13411">
    <property type="entry name" value="MerR_1"/>
    <property type="match status" value="1"/>
</dbReference>
<dbReference type="InterPro" id="IPR011256">
    <property type="entry name" value="Reg_factor_effector_dom_sf"/>
</dbReference>
<dbReference type="EMBL" id="CP158298">
    <property type="protein sequence ID" value="XBV83916.1"/>
    <property type="molecule type" value="Genomic_DNA"/>
</dbReference>
<dbReference type="CDD" id="cd01107">
    <property type="entry name" value="HTH_BmrR"/>
    <property type="match status" value="1"/>
</dbReference>
<dbReference type="GO" id="GO:0003677">
    <property type="term" value="F:DNA binding"/>
    <property type="evidence" value="ECO:0007669"/>
    <property type="project" value="UniProtKB-KW"/>
</dbReference>